<accession>A0A9W8Y7L4</accession>
<evidence type="ECO:0000313" key="2">
    <source>
        <dbReference type="EMBL" id="KAJ4367584.1"/>
    </source>
</evidence>
<protein>
    <submittedName>
        <fullName evidence="2">Uncharacterized protein</fullName>
    </submittedName>
</protein>
<keyword evidence="3" id="KW-1185">Reference proteome</keyword>
<dbReference type="Proteomes" id="UP001140560">
    <property type="component" value="Unassembled WGS sequence"/>
</dbReference>
<organism evidence="2 3">
    <name type="scientific">Neocucurbitaria cava</name>
    <dbReference type="NCBI Taxonomy" id="798079"/>
    <lineage>
        <taxon>Eukaryota</taxon>
        <taxon>Fungi</taxon>
        <taxon>Dikarya</taxon>
        <taxon>Ascomycota</taxon>
        <taxon>Pezizomycotina</taxon>
        <taxon>Dothideomycetes</taxon>
        <taxon>Pleosporomycetidae</taxon>
        <taxon>Pleosporales</taxon>
        <taxon>Pleosporineae</taxon>
        <taxon>Cucurbitariaceae</taxon>
        <taxon>Neocucurbitaria</taxon>
    </lineage>
</organism>
<feature type="region of interest" description="Disordered" evidence="1">
    <location>
        <begin position="563"/>
        <end position="585"/>
    </location>
</feature>
<feature type="compositionally biased region" description="Polar residues" evidence="1">
    <location>
        <begin position="190"/>
        <end position="212"/>
    </location>
</feature>
<reference evidence="2" key="1">
    <citation type="submission" date="2022-10" db="EMBL/GenBank/DDBJ databases">
        <title>Tapping the CABI collections for fungal endophytes: first genome assemblies for Collariella, Neodidymelliopsis, Ascochyta clinopodiicola, Didymella pomorum, Didymosphaeria variabile, Neocosmospora piperis and Neocucurbitaria cava.</title>
        <authorList>
            <person name="Hill R."/>
        </authorList>
    </citation>
    <scope>NUCLEOTIDE SEQUENCE</scope>
    <source>
        <strain evidence="2">IMI 356814</strain>
    </source>
</reference>
<feature type="region of interest" description="Disordered" evidence="1">
    <location>
        <begin position="24"/>
        <end position="149"/>
    </location>
</feature>
<feature type="compositionally biased region" description="Low complexity" evidence="1">
    <location>
        <begin position="99"/>
        <end position="112"/>
    </location>
</feature>
<proteinExistence type="predicted"/>
<dbReference type="OrthoDB" id="3692823at2759"/>
<sequence>MPSFDGLQRPAELVRRGDEWEFVYESPRSQRALQSPSSSQGFRDDTARPMTPSRTQQSRDFTMRTERSQHYHGAGSSSTSPRSDRTLRQETSYESHQGSSSPNTSNSSSPDSEAATIVPDAVDKNDGTTGIITIALDESEADTPTPAFSYVTQQQAEPNANFSAVTWNPGMQSSATMGGHSRAVSEADSAVTSVTDYSQTQSVGSEDSNGCTSPKPDSRPPQAPPCTPIVANRVRSLQDLHVPSQSLHQRRNSSRVSSLPTIPSPLAMGHSRRDDLGSDVSGLVSPSPTSPYFSRTVRGGEQPRIPMPSDRYMNEPYTSSNRSPLFGTNPGFGHSRKHTDPFVDEPASQFNKPSAPGPQMVSQPRRVSWGSLSPSPANTPITTTFAASNPGLTTPAAQASSPQRPSPFQAYLGATSDRSPLPIPPPPLSSIQGQYTHAPEDRARLDAQKAIRENWIRTEAKKIADLKRAEMAAATKYAQTHTQDDYEAWQRAAAAFADATSTEKRMAERRNLFMPRGMTAMRTGPENLVRDGTAAVPGGGGGGQGRLLGFHMALHERICAEVKRRGEEDEKEEEEEEGGEITSEMLATLSLEERTALKKHLKGRLGGGKKE</sequence>
<gene>
    <name evidence="2" type="ORF">N0V83_007168</name>
</gene>
<evidence type="ECO:0000313" key="3">
    <source>
        <dbReference type="Proteomes" id="UP001140560"/>
    </source>
</evidence>
<feature type="region of interest" description="Disordered" evidence="1">
    <location>
        <begin position="171"/>
        <end position="375"/>
    </location>
</feature>
<feature type="compositionally biased region" description="Polar residues" evidence="1">
    <location>
        <begin position="387"/>
        <end position="403"/>
    </location>
</feature>
<feature type="region of interest" description="Disordered" evidence="1">
    <location>
        <begin position="387"/>
        <end position="406"/>
    </location>
</feature>
<feature type="compositionally biased region" description="Polar residues" evidence="1">
    <location>
        <begin position="27"/>
        <end position="41"/>
    </location>
</feature>
<comment type="caution">
    <text evidence="2">The sequence shown here is derived from an EMBL/GenBank/DDBJ whole genome shotgun (WGS) entry which is preliminary data.</text>
</comment>
<dbReference type="EMBL" id="JAPEUY010000012">
    <property type="protein sequence ID" value="KAJ4367584.1"/>
    <property type="molecule type" value="Genomic_DNA"/>
</dbReference>
<name>A0A9W8Y7L4_9PLEO</name>
<feature type="compositionally biased region" description="Basic and acidic residues" evidence="1">
    <location>
        <begin position="82"/>
        <end position="93"/>
    </location>
</feature>
<feature type="compositionally biased region" description="Acidic residues" evidence="1">
    <location>
        <begin position="569"/>
        <end position="579"/>
    </location>
</feature>
<feature type="compositionally biased region" description="Polar residues" evidence="1">
    <location>
        <begin position="284"/>
        <end position="293"/>
    </location>
</feature>
<dbReference type="AlphaFoldDB" id="A0A9W8Y7L4"/>
<evidence type="ECO:0000256" key="1">
    <source>
        <dbReference type="SAM" id="MobiDB-lite"/>
    </source>
</evidence>